<organism evidence="1 2">
    <name type="scientific">Lasius platythorax</name>
    <dbReference type="NCBI Taxonomy" id="488582"/>
    <lineage>
        <taxon>Eukaryota</taxon>
        <taxon>Metazoa</taxon>
        <taxon>Ecdysozoa</taxon>
        <taxon>Arthropoda</taxon>
        <taxon>Hexapoda</taxon>
        <taxon>Insecta</taxon>
        <taxon>Pterygota</taxon>
        <taxon>Neoptera</taxon>
        <taxon>Endopterygota</taxon>
        <taxon>Hymenoptera</taxon>
        <taxon>Apocrita</taxon>
        <taxon>Aculeata</taxon>
        <taxon>Formicoidea</taxon>
        <taxon>Formicidae</taxon>
        <taxon>Formicinae</taxon>
        <taxon>Lasius</taxon>
        <taxon>Lasius</taxon>
    </lineage>
</organism>
<accession>A0AAV2N200</accession>
<gene>
    <name evidence="1" type="ORF">LPLAT_LOCUS252</name>
</gene>
<dbReference type="EMBL" id="OZ034824">
    <property type="protein sequence ID" value="CAL1673344.1"/>
    <property type="molecule type" value="Genomic_DNA"/>
</dbReference>
<keyword evidence="2" id="KW-1185">Reference proteome</keyword>
<evidence type="ECO:0000313" key="1">
    <source>
        <dbReference type="EMBL" id="CAL1673344.1"/>
    </source>
</evidence>
<evidence type="ECO:0000313" key="2">
    <source>
        <dbReference type="Proteomes" id="UP001497644"/>
    </source>
</evidence>
<dbReference type="AlphaFoldDB" id="A0AAV2N200"/>
<sequence>MKRVYGRRRVPDIVAGSTIEYEIARNNNNHNNIKEKRLCVFETSFKKRTPVCVCHEKIKASGFGGAKKNSKIV</sequence>
<proteinExistence type="predicted"/>
<protein>
    <submittedName>
        <fullName evidence="1">Uncharacterized protein</fullName>
    </submittedName>
</protein>
<dbReference type="Proteomes" id="UP001497644">
    <property type="component" value="Chromosome 1"/>
</dbReference>
<name>A0AAV2N200_9HYME</name>
<reference evidence="1 2" key="1">
    <citation type="submission" date="2024-04" db="EMBL/GenBank/DDBJ databases">
        <authorList>
            <consortium name="Molecular Ecology Group"/>
        </authorList>
    </citation>
    <scope>NUCLEOTIDE SEQUENCE [LARGE SCALE GENOMIC DNA]</scope>
</reference>